<dbReference type="GO" id="GO:0042101">
    <property type="term" value="C:T cell receptor complex"/>
    <property type="evidence" value="ECO:0007669"/>
    <property type="project" value="UniProtKB-KW"/>
</dbReference>
<evidence type="ECO:0000256" key="6">
    <source>
        <dbReference type="SAM" id="SignalP"/>
    </source>
</evidence>
<dbReference type="SMART" id="SM00409">
    <property type="entry name" value="IG"/>
    <property type="match status" value="1"/>
</dbReference>
<dbReference type="Ensembl" id="ENSLLET00000008944.1">
    <property type="protein sequence ID" value="ENSLLEP00000008602.1"/>
    <property type="gene ID" value="ENSLLEG00000005483.1"/>
</dbReference>
<dbReference type="InterPro" id="IPR036179">
    <property type="entry name" value="Ig-like_dom_sf"/>
</dbReference>
<protein>
    <recommendedName>
        <fullName evidence="7">Ig-like domain-containing protein</fullName>
    </recommendedName>
</protein>
<dbReference type="GO" id="GO:0002250">
    <property type="term" value="P:adaptive immune response"/>
    <property type="evidence" value="ECO:0007669"/>
    <property type="project" value="UniProtKB-KW"/>
</dbReference>
<keyword evidence="9" id="KW-1185">Reference proteome</keyword>
<keyword evidence="3" id="KW-0675">Receptor</keyword>
<dbReference type="InterPro" id="IPR013106">
    <property type="entry name" value="Ig_V-set"/>
</dbReference>
<dbReference type="InterPro" id="IPR051287">
    <property type="entry name" value="TCR_variable_region"/>
</dbReference>
<dbReference type="OrthoDB" id="8947657at2759"/>
<feature type="domain" description="Ig-like" evidence="7">
    <location>
        <begin position="24"/>
        <end position="130"/>
    </location>
</feature>
<dbReference type="AlphaFoldDB" id="A0A8C5M961"/>
<evidence type="ECO:0000256" key="1">
    <source>
        <dbReference type="ARBA" id="ARBA00022729"/>
    </source>
</evidence>
<dbReference type="SUPFAM" id="SSF48726">
    <property type="entry name" value="Immunoglobulin"/>
    <property type="match status" value="1"/>
</dbReference>
<feature type="signal peptide" evidence="6">
    <location>
        <begin position="1"/>
        <end position="23"/>
    </location>
</feature>
<organism evidence="8 9">
    <name type="scientific">Leptobrachium leishanense</name>
    <name type="common">Leishan spiny toad</name>
    <dbReference type="NCBI Taxonomy" id="445787"/>
    <lineage>
        <taxon>Eukaryota</taxon>
        <taxon>Metazoa</taxon>
        <taxon>Chordata</taxon>
        <taxon>Craniata</taxon>
        <taxon>Vertebrata</taxon>
        <taxon>Euteleostomi</taxon>
        <taxon>Amphibia</taxon>
        <taxon>Batrachia</taxon>
        <taxon>Anura</taxon>
        <taxon>Pelobatoidea</taxon>
        <taxon>Megophryidae</taxon>
        <taxon>Leptobrachium</taxon>
    </lineage>
</organism>
<dbReference type="PANTHER" id="PTHR19367">
    <property type="entry name" value="T-CELL RECEPTOR ALPHA CHAIN V REGION"/>
    <property type="match status" value="1"/>
</dbReference>
<sequence length="142" mass="16317">MIKYYYSSLLTVSALHAVFCVYGESIQSQHTELSMEEGMTVTLSCTYTSSYTATFYLYWYQYYPNKTPNYILHKANQGTLSNVAPFAMGKFTSQVDSRSTNLTITDLKIEDSAMYLCALQRGYSEKGETQENFWRSENSRSK</sequence>
<dbReference type="Pfam" id="PF07686">
    <property type="entry name" value="V-set"/>
    <property type="match status" value="1"/>
</dbReference>
<dbReference type="GeneTree" id="ENSGT00830000128446"/>
<keyword evidence="5" id="KW-1279">T cell receptor</keyword>
<evidence type="ECO:0000313" key="8">
    <source>
        <dbReference type="Ensembl" id="ENSLLEP00000008602.1"/>
    </source>
</evidence>
<reference evidence="8" key="2">
    <citation type="submission" date="2025-09" db="UniProtKB">
        <authorList>
            <consortium name="Ensembl"/>
        </authorList>
    </citation>
    <scope>IDENTIFICATION</scope>
</reference>
<dbReference type="InterPro" id="IPR013783">
    <property type="entry name" value="Ig-like_fold"/>
</dbReference>
<proteinExistence type="predicted"/>
<evidence type="ECO:0000256" key="2">
    <source>
        <dbReference type="ARBA" id="ARBA00023130"/>
    </source>
</evidence>
<evidence type="ECO:0000256" key="5">
    <source>
        <dbReference type="ARBA" id="ARBA00043266"/>
    </source>
</evidence>
<evidence type="ECO:0000259" key="7">
    <source>
        <dbReference type="PROSITE" id="PS50835"/>
    </source>
</evidence>
<evidence type="ECO:0000256" key="3">
    <source>
        <dbReference type="ARBA" id="ARBA00023170"/>
    </source>
</evidence>
<keyword evidence="4" id="KW-0393">Immunoglobulin domain</keyword>
<dbReference type="Gene3D" id="2.60.40.10">
    <property type="entry name" value="Immunoglobulins"/>
    <property type="match status" value="1"/>
</dbReference>
<keyword evidence="5" id="KW-0391">Immunity</keyword>
<dbReference type="PROSITE" id="PS50835">
    <property type="entry name" value="IG_LIKE"/>
    <property type="match status" value="1"/>
</dbReference>
<evidence type="ECO:0000313" key="9">
    <source>
        <dbReference type="Proteomes" id="UP000694569"/>
    </source>
</evidence>
<name>A0A8C5M961_9ANUR</name>
<dbReference type="PANTHER" id="PTHR19367:SF18">
    <property type="entry name" value="T CELL RECEPTOR ALPHA VARIABLE 16"/>
    <property type="match status" value="1"/>
</dbReference>
<dbReference type="SMART" id="SM00406">
    <property type="entry name" value="IGv"/>
    <property type="match status" value="1"/>
</dbReference>
<accession>A0A8C5M961</accession>
<keyword evidence="1 6" id="KW-0732">Signal</keyword>
<feature type="chain" id="PRO_5034015977" description="Ig-like domain-containing protein" evidence="6">
    <location>
        <begin position="24"/>
        <end position="142"/>
    </location>
</feature>
<dbReference type="Proteomes" id="UP000694569">
    <property type="component" value="Unplaced"/>
</dbReference>
<dbReference type="InterPro" id="IPR007110">
    <property type="entry name" value="Ig-like_dom"/>
</dbReference>
<dbReference type="InterPro" id="IPR003599">
    <property type="entry name" value="Ig_sub"/>
</dbReference>
<reference evidence="8" key="1">
    <citation type="submission" date="2025-08" db="UniProtKB">
        <authorList>
            <consortium name="Ensembl"/>
        </authorList>
    </citation>
    <scope>IDENTIFICATION</scope>
</reference>
<evidence type="ECO:0000256" key="4">
    <source>
        <dbReference type="ARBA" id="ARBA00023319"/>
    </source>
</evidence>
<keyword evidence="2" id="KW-1064">Adaptive immunity</keyword>